<dbReference type="GO" id="GO:0015031">
    <property type="term" value="P:protein transport"/>
    <property type="evidence" value="ECO:0007669"/>
    <property type="project" value="UniProtKB-KW"/>
</dbReference>
<dbReference type="InterPro" id="IPR051472">
    <property type="entry name" value="T3SS_Stator/FliH"/>
</dbReference>
<evidence type="ECO:0000256" key="4">
    <source>
        <dbReference type="ARBA" id="ARBA00022448"/>
    </source>
</evidence>
<dbReference type="PANTHER" id="PTHR34982:SF1">
    <property type="entry name" value="FLAGELLAR ASSEMBLY PROTEIN FLIH"/>
    <property type="match status" value="1"/>
</dbReference>
<keyword evidence="10" id="KW-0282">Flagellum</keyword>
<keyword evidence="6" id="KW-0653">Protein transport</keyword>
<keyword evidence="4" id="KW-0813">Transport</keyword>
<feature type="domain" description="Flagellar assembly protein FliH/Type III secretion system HrpE" evidence="9">
    <location>
        <begin position="160"/>
        <end position="287"/>
    </location>
</feature>
<keyword evidence="5" id="KW-1005">Bacterial flagellum biogenesis</keyword>
<comment type="function">
    <text evidence="1">Needed for flagellar regrowth and assembly.</text>
</comment>
<evidence type="ECO:0000256" key="3">
    <source>
        <dbReference type="ARBA" id="ARBA00016507"/>
    </source>
</evidence>
<dbReference type="SUPFAM" id="SSF160527">
    <property type="entry name" value="V-type ATPase subunit E-like"/>
    <property type="match status" value="1"/>
</dbReference>
<evidence type="ECO:0000256" key="7">
    <source>
        <dbReference type="ARBA" id="ARBA00023225"/>
    </source>
</evidence>
<evidence type="ECO:0000256" key="5">
    <source>
        <dbReference type="ARBA" id="ARBA00022795"/>
    </source>
</evidence>
<dbReference type="GO" id="GO:0044781">
    <property type="term" value="P:bacterial-type flagellum organization"/>
    <property type="evidence" value="ECO:0007669"/>
    <property type="project" value="UniProtKB-KW"/>
</dbReference>
<organism evidence="10 11">
    <name type="scientific">Entomospira culicis</name>
    <dbReference type="NCBI Taxonomy" id="2719989"/>
    <lineage>
        <taxon>Bacteria</taxon>
        <taxon>Pseudomonadati</taxon>
        <taxon>Spirochaetota</taxon>
        <taxon>Spirochaetia</taxon>
        <taxon>Spirochaetales</taxon>
        <taxon>Spirochaetaceae</taxon>
        <taxon>Entomospira</taxon>
    </lineage>
</organism>
<evidence type="ECO:0000259" key="9">
    <source>
        <dbReference type="Pfam" id="PF02108"/>
    </source>
</evidence>
<protein>
    <recommendedName>
        <fullName evidence="3">Flagellar assembly protein FliH</fullName>
    </recommendedName>
</protein>
<dbReference type="Proteomes" id="UP000778951">
    <property type="component" value="Unassembled WGS sequence"/>
</dbReference>
<dbReference type="GO" id="GO:0005829">
    <property type="term" value="C:cytosol"/>
    <property type="evidence" value="ECO:0007669"/>
    <property type="project" value="TreeGrafter"/>
</dbReference>
<dbReference type="Pfam" id="PF02108">
    <property type="entry name" value="FliH"/>
    <property type="match status" value="1"/>
</dbReference>
<comment type="caution">
    <text evidence="10">The sequence shown here is derived from an EMBL/GenBank/DDBJ whole genome shotgun (WGS) entry which is preliminary data.</text>
</comment>
<evidence type="ECO:0000256" key="6">
    <source>
        <dbReference type="ARBA" id="ARBA00022927"/>
    </source>
</evidence>
<feature type="region of interest" description="Disordered" evidence="8">
    <location>
        <begin position="85"/>
        <end position="106"/>
    </location>
</feature>
<comment type="similarity">
    <text evidence="2">Belongs to the FliH family.</text>
</comment>
<keyword evidence="11" id="KW-1185">Reference proteome</keyword>
<dbReference type="NCBIfam" id="NF005198">
    <property type="entry name" value="PRK06669.1-3"/>
    <property type="match status" value="1"/>
</dbReference>
<dbReference type="PANTHER" id="PTHR34982">
    <property type="entry name" value="YOP PROTEINS TRANSLOCATION PROTEIN L"/>
    <property type="match status" value="1"/>
</dbReference>
<keyword evidence="7" id="KW-1006">Bacterial flagellum protein export</keyword>
<evidence type="ECO:0000313" key="10">
    <source>
        <dbReference type="EMBL" id="NIZ69714.1"/>
    </source>
</evidence>
<keyword evidence="10" id="KW-0969">Cilium</keyword>
<evidence type="ECO:0000256" key="1">
    <source>
        <dbReference type="ARBA" id="ARBA00003041"/>
    </source>
</evidence>
<dbReference type="EMBL" id="JAATLM010000001">
    <property type="protein sequence ID" value="NIZ69714.1"/>
    <property type="molecule type" value="Genomic_DNA"/>
</dbReference>
<evidence type="ECO:0000256" key="8">
    <source>
        <dbReference type="SAM" id="MobiDB-lite"/>
    </source>
</evidence>
<dbReference type="RefSeq" id="WP_167695798.1">
    <property type="nucleotide sequence ID" value="NZ_CP118181.1"/>
</dbReference>
<proteinExistence type="inferred from homology"/>
<keyword evidence="10" id="KW-0966">Cell projection</keyword>
<dbReference type="AlphaFoldDB" id="A0A968GFR4"/>
<gene>
    <name evidence="10" type="ORF">HCT48_05745</name>
</gene>
<name>A0A968GFR4_9SPIO</name>
<evidence type="ECO:0000313" key="11">
    <source>
        <dbReference type="Proteomes" id="UP000778951"/>
    </source>
</evidence>
<dbReference type="InterPro" id="IPR018035">
    <property type="entry name" value="Flagellar_FliH/T3SS_HrpE"/>
</dbReference>
<sequence>MGKNIFESVEVENLAELAMIEAPKFAHLEAHAEQESEDVYEGPTAEEIRQEAMQERLKWEGERAQLLSEAQAKADEIVLHTEQKLQESRRLAEEELTRRQEESQAEAERLITQAKGELEKAKLDASLAYEKEMDQARQKGRDEGYEEGFKQGNEESMRLVNRIHVIIDKTLEKRNDILTDVESQVVELTLLMVRKVVKVLSENQKSIVINNIMQALKKIKGRGDVVIRVNMQDLSLSSEHINDFIEALERRGNITLAEDSTIEPGGCVIETDFGEIDARISSQLHEIEGRIRDLMPITTKPSPIDEE</sequence>
<reference evidence="10" key="1">
    <citation type="submission" date="2020-03" db="EMBL/GenBank/DDBJ databases">
        <title>Spirochaetal bacteria isolated from arthropods constitute a novel genus Entomospira genus novum within the order Spirochaetales.</title>
        <authorList>
            <person name="Grana-Miraglia L."/>
            <person name="Sikutova S."/>
            <person name="Fingerle V."/>
            <person name="Sing A."/>
            <person name="Castillo-Ramirez S."/>
            <person name="Margos G."/>
            <person name="Rudolf I."/>
        </authorList>
    </citation>
    <scope>NUCLEOTIDE SEQUENCE</scope>
    <source>
        <strain evidence="10">BR149</strain>
    </source>
</reference>
<evidence type="ECO:0000256" key="2">
    <source>
        <dbReference type="ARBA" id="ARBA00006602"/>
    </source>
</evidence>
<accession>A0A968GFR4</accession>